<proteinExistence type="inferred from homology"/>
<dbReference type="Gene3D" id="3.30.465.10">
    <property type="match status" value="1"/>
</dbReference>
<keyword evidence="5" id="KW-0560">Oxidoreductase</keyword>
<dbReference type="EMBL" id="LDTZ01000017">
    <property type="protein sequence ID" value="KNA91127.1"/>
    <property type="molecule type" value="Genomic_DNA"/>
</dbReference>
<accession>A0ABR5IBP7</accession>
<dbReference type="SUPFAM" id="SSF56176">
    <property type="entry name" value="FAD-binding/transporter-associated domain-like"/>
    <property type="match status" value="1"/>
</dbReference>
<reference evidence="7 8" key="1">
    <citation type="submission" date="2015-05" db="EMBL/GenBank/DDBJ databases">
        <title>Draft genome sequence of the bacterium Gordonia jacobaea a new member of the Gordonia genus.</title>
        <authorList>
            <person name="Jimenez-Galisteo G."/>
            <person name="Dominguez A."/>
            <person name="Munoz E."/>
            <person name="Vinas M."/>
        </authorList>
    </citation>
    <scope>NUCLEOTIDE SEQUENCE [LARGE SCALE GENOMIC DNA]</scope>
    <source>
        <strain evidence="8">mv1</strain>
    </source>
</reference>
<dbReference type="PANTHER" id="PTHR42973">
    <property type="entry name" value="BINDING OXIDOREDUCTASE, PUTATIVE (AFU_ORTHOLOGUE AFUA_1G17690)-RELATED"/>
    <property type="match status" value="1"/>
</dbReference>
<keyword evidence="8" id="KW-1185">Reference proteome</keyword>
<feature type="domain" description="FAD-binding PCMH-type" evidence="6">
    <location>
        <begin position="26"/>
        <end position="195"/>
    </location>
</feature>
<dbReference type="InterPro" id="IPR016169">
    <property type="entry name" value="FAD-bd_PCMH_sub2"/>
</dbReference>
<keyword evidence="3" id="KW-0285">Flavoprotein</keyword>
<sequence>MGTTDELHIITPGDPGYEDVRHVYSATGSPGRVLLPVDADQTARALEIAVGQGDPFAIRSGGHGISSIATNDGGTVIDLRHLNHVEHVGDATVAVGAGGRWGAVARNLYGWGLALTSGDSGDVGVGGLATTGGIGLLGRAQGLTIDRIRAAEIVTADGRIMRVSHDEHPDLFWAIRGAGANVGIVTRFEFEAATTPTVARAALAFDISDVATFLTEWGPRVEAAPREISAFLYIGAGARPFAQATVVYAGDDAAAATRALTPFTELPDIVGARAELVPYPAVPLTSDALHVGQQPAVMHTALVEHLDDDLAADIGELLASYGAQMIQIRSAGGAINDVPADATAYAHRHQNFSVTAVADHSSQAFDDAWEPIRARRDGIYLSFESNHRPEDIAAAFPAPTLARLRTIKHEWDPDGVFTQNFDATVR</sequence>
<protein>
    <submittedName>
        <fullName evidence="7">Oxidoreductase</fullName>
    </submittedName>
</protein>
<name>A0ABR5IBP7_9ACTN</name>
<dbReference type="InterPro" id="IPR006094">
    <property type="entry name" value="Oxid_FAD_bind_N"/>
</dbReference>
<dbReference type="PANTHER" id="PTHR42973:SF39">
    <property type="entry name" value="FAD-BINDING PCMH-TYPE DOMAIN-CONTAINING PROTEIN"/>
    <property type="match status" value="1"/>
</dbReference>
<gene>
    <name evidence="7" type="ORF">ABW18_12625</name>
</gene>
<dbReference type="Gene3D" id="3.40.462.20">
    <property type="match status" value="1"/>
</dbReference>
<keyword evidence="4" id="KW-0274">FAD</keyword>
<dbReference type="InterPro" id="IPR050416">
    <property type="entry name" value="FAD-linked_Oxidoreductase"/>
</dbReference>
<evidence type="ECO:0000313" key="7">
    <source>
        <dbReference type="EMBL" id="KNA91127.1"/>
    </source>
</evidence>
<dbReference type="RefSeq" id="WP_049699298.1">
    <property type="nucleotide sequence ID" value="NZ_JAQDQF010000008.1"/>
</dbReference>
<dbReference type="Pfam" id="PF01565">
    <property type="entry name" value="FAD_binding_4"/>
    <property type="match status" value="1"/>
</dbReference>
<evidence type="ECO:0000256" key="4">
    <source>
        <dbReference type="ARBA" id="ARBA00022827"/>
    </source>
</evidence>
<evidence type="ECO:0000256" key="5">
    <source>
        <dbReference type="ARBA" id="ARBA00023002"/>
    </source>
</evidence>
<evidence type="ECO:0000256" key="1">
    <source>
        <dbReference type="ARBA" id="ARBA00001974"/>
    </source>
</evidence>
<comment type="cofactor">
    <cofactor evidence="1">
        <name>FAD</name>
        <dbReference type="ChEBI" id="CHEBI:57692"/>
    </cofactor>
</comment>
<comment type="similarity">
    <text evidence="2">Belongs to the oxygen-dependent FAD-linked oxidoreductase family.</text>
</comment>
<dbReference type="InterPro" id="IPR016166">
    <property type="entry name" value="FAD-bd_PCMH"/>
</dbReference>
<dbReference type="PROSITE" id="PS51387">
    <property type="entry name" value="FAD_PCMH"/>
    <property type="match status" value="1"/>
</dbReference>
<evidence type="ECO:0000256" key="3">
    <source>
        <dbReference type="ARBA" id="ARBA00022630"/>
    </source>
</evidence>
<evidence type="ECO:0000259" key="6">
    <source>
        <dbReference type="PROSITE" id="PS51387"/>
    </source>
</evidence>
<dbReference type="InterPro" id="IPR036318">
    <property type="entry name" value="FAD-bd_PCMH-like_sf"/>
</dbReference>
<dbReference type="Gene3D" id="3.30.43.10">
    <property type="entry name" value="Uridine Diphospho-n-acetylenolpyruvylglucosamine Reductase, domain 2"/>
    <property type="match status" value="1"/>
</dbReference>
<dbReference type="InterPro" id="IPR016167">
    <property type="entry name" value="FAD-bd_PCMH_sub1"/>
</dbReference>
<comment type="caution">
    <text evidence="7">The sequence shown here is derived from an EMBL/GenBank/DDBJ whole genome shotgun (WGS) entry which is preliminary data.</text>
</comment>
<dbReference type="Proteomes" id="UP000037247">
    <property type="component" value="Unassembled WGS sequence"/>
</dbReference>
<organism evidence="7 8">
    <name type="scientific">Gordonia jacobaea</name>
    <dbReference type="NCBI Taxonomy" id="122202"/>
    <lineage>
        <taxon>Bacteria</taxon>
        <taxon>Bacillati</taxon>
        <taxon>Actinomycetota</taxon>
        <taxon>Actinomycetes</taxon>
        <taxon>Mycobacteriales</taxon>
        <taxon>Gordoniaceae</taxon>
        <taxon>Gordonia</taxon>
    </lineage>
</organism>
<evidence type="ECO:0000313" key="8">
    <source>
        <dbReference type="Proteomes" id="UP000037247"/>
    </source>
</evidence>
<evidence type="ECO:0000256" key="2">
    <source>
        <dbReference type="ARBA" id="ARBA00005466"/>
    </source>
</evidence>